<organism evidence="1 2">
    <name type="scientific">Mycobacterium intracellulare subsp. chimaera</name>
    <dbReference type="NCBI Taxonomy" id="222805"/>
    <lineage>
        <taxon>Bacteria</taxon>
        <taxon>Bacillati</taxon>
        <taxon>Actinomycetota</taxon>
        <taxon>Actinomycetes</taxon>
        <taxon>Mycobacteriales</taxon>
        <taxon>Mycobacteriaceae</taxon>
        <taxon>Mycobacterium</taxon>
        <taxon>Mycobacterium avium complex (MAC)</taxon>
    </lineage>
</organism>
<dbReference type="RefSeq" id="WP_069954025.1">
    <property type="nucleotide sequence ID" value="NZ_CP012886.2"/>
</dbReference>
<evidence type="ECO:0000313" key="2">
    <source>
        <dbReference type="Proteomes" id="UP001529272"/>
    </source>
</evidence>
<sequence length="76" mass="8351">MWIVEMGQIGRAPGEERTRTLKRSEEASRGAAEFVAKQFLLERGVSDADAASIVAMAGNTWCDDFPTLSTVRIYEG</sequence>
<comment type="caution">
    <text evidence="1">The sequence shown here is derived from an EMBL/GenBank/DDBJ whole genome shotgun (WGS) entry which is preliminary data.</text>
</comment>
<dbReference type="EMBL" id="JASZZX010000016">
    <property type="protein sequence ID" value="MDM3927815.1"/>
    <property type="molecule type" value="Genomic_DNA"/>
</dbReference>
<reference evidence="2" key="2">
    <citation type="submission" date="2023-06" db="EMBL/GenBank/DDBJ databases">
        <title>Itaconate inhibition of nontuberculous mycobacteria.</title>
        <authorList>
            <person name="Spilker T."/>
        </authorList>
    </citation>
    <scope>NUCLEOTIDE SEQUENCE [LARGE SCALE GENOMIC DNA]</scope>
    <source>
        <strain evidence="2">FLAC1071</strain>
    </source>
</reference>
<protein>
    <submittedName>
        <fullName evidence="1">Uncharacterized protein</fullName>
    </submittedName>
</protein>
<reference evidence="1 2" key="1">
    <citation type="submission" date="2023-06" db="EMBL/GenBank/DDBJ databases">
        <title>Itaconate inhibition of nontuberculous mycobacteria.</title>
        <authorList>
            <person name="Breen P."/>
            <person name="Zimbric M."/>
            <person name="Caverly L."/>
        </authorList>
    </citation>
    <scope>NUCLEOTIDE SEQUENCE [LARGE SCALE GENOMIC DNA]</scope>
    <source>
        <strain evidence="1 2">FLAC1071</strain>
    </source>
</reference>
<evidence type="ECO:0000313" key="1">
    <source>
        <dbReference type="EMBL" id="MDM3927815.1"/>
    </source>
</evidence>
<gene>
    <name evidence="1" type="ORF">QRB35_17540</name>
</gene>
<keyword evidence="2" id="KW-1185">Reference proteome</keyword>
<accession>A0ABT7P3E1</accession>
<name>A0ABT7P3E1_MYCIT</name>
<dbReference type="Proteomes" id="UP001529272">
    <property type="component" value="Unassembled WGS sequence"/>
</dbReference>
<proteinExistence type="predicted"/>